<dbReference type="SUPFAM" id="SSF48179">
    <property type="entry name" value="6-phosphogluconate dehydrogenase C-terminal domain-like"/>
    <property type="match status" value="1"/>
</dbReference>
<dbReference type="EC" id="1.1.1.169" evidence="4 11"/>
<evidence type="ECO:0000256" key="7">
    <source>
        <dbReference type="ARBA" id="ARBA00022857"/>
    </source>
</evidence>
<feature type="domain" description="Ketopantoate reductase C-terminal" evidence="13">
    <location>
        <begin position="177"/>
        <end position="297"/>
    </location>
</feature>
<gene>
    <name evidence="14" type="ORF">JCM7686_pAMI4p073</name>
</gene>
<dbReference type="Pfam" id="PF08546">
    <property type="entry name" value="ApbA_C"/>
    <property type="match status" value="1"/>
</dbReference>
<dbReference type="Proteomes" id="UP000015480">
    <property type="component" value="Plasmid pAMI4"/>
</dbReference>
<evidence type="ECO:0000313" key="15">
    <source>
        <dbReference type="Proteomes" id="UP000015480"/>
    </source>
</evidence>
<dbReference type="InterPro" id="IPR051402">
    <property type="entry name" value="KPR-Related"/>
</dbReference>
<comment type="pathway">
    <text evidence="2 11">Cofactor biosynthesis; (R)-pantothenate biosynthesis; (R)-pantoate from 3-methyl-2-oxobutanoate: step 2/2.</text>
</comment>
<dbReference type="KEGG" id="pami:JCM7686_pAMI4p073"/>
<dbReference type="PANTHER" id="PTHR21708">
    <property type="entry name" value="PROBABLE 2-DEHYDROPANTOATE 2-REDUCTASE"/>
    <property type="match status" value="1"/>
</dbReference>
<dbReference type="SUPFAM" id="SSF51735">
    <property type="entry name" value="NAD(P)-binding Rossmann-fold domains"/>
    <property type="match status" value="1"/>
</dbReference>
<dbReference type="eggNOG" id="COG1893">
    <property type="taxonomic scope" value="Bacteria"/>
</dbReference>
<evidence type="ECO:0000256" key="8">
    <source>
        <dbReference type="ARBA" id="ARBA00023002"/>
    </source>
</evidence>
<comment type="function">
    <text evidence="1 11">Catalyzes the NADPH-dependent reduction of ketopantoate into pantoic acid.</text>
</comment>
<evidence type="ECO:0000256" key="1">
    <source>
        <dbReference type="ARBA" id="ARBA00002919"/>
    </source>
</evidence>
<evidence type="ECO:0000256" key="11">
    <source>
        <dbReference type="RuleBase" id="RU362068"/>
    </source>
</evidence>
<name>S5XTD9_PARAH</name>
<dbReference type="RefSeq" id="WP_020952249.1">
    <property type="nucleotide sequence ID" value="NC_022049.1"/>
</dbReference>
<keyword evidence="6 11" id="KW-0566">Pantothenate biosynthesis</keyword>
<sequence>MRLLVVGAGSTGGYFGGRLAEAGRDVTFLVRPRRAAQLRETGLRIRSPHGDADLVPQLALAEDLRGPYDAILLTVKGYALQASLDDIAPAVGPDTIILPVLNGMRHIDLLTERFGAQAVGGGLCRCSTTLGENGEIIQLAKFQDLVYGELSGEKTARIEALDAFLQGAGFEARLSPDIAREMWGKWFFLSSLAAATCLMRGTIGEIAAVPGGASVVEAIVDEAQTIISAAGVAPSPKAVATAKAQLTEAGSKLTSSMFRDLEAGLAVEAVEILGDLVARGEKHGISAPLLTAAYVNLAVYAGRQPG</sequence>
<evidence type="ECO:0000259" key="13">
    <source>
        <dbReference type="Pfam" id="PF08546"/>
    </source>
</evidence>
<dbReference type="OrthoDB" id="9796561at2"/>
<dbReference type="HOGENOM" id="CLU_031468_6_1_5"/>
<evidence type="ECO:0000259" key="12">
    <source>
        <dbReference type="Pfam" id="PF02558"/>
    </source>
</evidence>
<keyword evidence="14" id="KW-0614">Plasmid</keyword>
<dbReference type="Pfam" id="PF02558">
    <property type="entry name" value="ApbA"/>
    <property type="match status" value="1"/>
</dbReference>
<keyword evidence="7 11" id="KW-0521">NADP</keyword>
<dbReference type="FunFam" id="3.40.50.720:FF:000307">
    <property type="entry name" value="2-dehydropantoate 2-reductase"/>
    <property type="match status" value="1"/>
</dbReference>
<dbReference type="InterPro" id="IPR008927">
    <property type="entry name" value="6-PGluconate_DH-like_C_sf"/>
</dbReference>
<dbReference type="Gene3D" id="1.10.1040.10">
    <property type="entry name" value="N-(1-d-carboxylethyl)-l-norvaline Dehydrogenase, domain 2"/>
    <property type="match status" value="1"/>
</dbReference>
<geneLocation type="plasmid" evidence="14 15">
    <name>pAMI4</name>
</geneLocation>
<dbReference type="GO" id="GO:0008677">
    <property type="term" value="F:2-dehydropantoate 2-reductase activity"/>
    <property type="evidence" value="ECO:0007669"/>
    <property type="project" value="UniProtKB-EC"/>
</dbReference>
<feature type="domain" description="Ketopantoate reductase N-terminal" evidence="12">
    <location>
        <begin position="4"/>
        <end position="151"/>
    </location>
</feature>
<dbReference type="EMBL" id="CP006652">
    <property type="protein sequence ID" value="AGT10764.1"/>
    <property type="molecule type" value="Genomic_DNA"/>
</dbReference>
<evidence type="ECO:0000256" key="4">
    <source>
        <dbReference type="ARBA" id="ARBA00013014"/>
    </source>
</evidence>
<evidence type="ECO:0000313" key="14">
    <source>
        <dbReference type="EMBL" id="AGT10764.1"/>
    </source>
</evidence>
<dbReference type="InterPro" id="IPR003710">
    <property type="entry name" value="ApbA"/>
</dbReference>
<dbReference type="GO" id="GO:0015940">
    <property type="term" value="P:pantothenate biosynthetic process"/>
    <property type="evidence" value="ECO:0007669"/>
    <property type="project" value="UniProtKB-UniPathway"/>
</dbReference>
<dbReference type="PATRIC" id="fig|1367847.3.peg.3701"/>
<evidence type="ECO:0000256" key="2">
    <source>
        <dbReference type="ARBA" id="ARBA00004994"/>
    </source>
</evidence>
<protein>
    <recommendedName>
        <fullName evidence="5 11">2-dehydropantoate 2-reductase</fullName>
        <ecNumber evidence="4 11">1.1.1.169</ecNumber>
    </recommendedName>
    <alternativeName>
        <fullName evidence="9 11">Ketopantoate reductase</fullName>
    </alternativeName>
</protein>
<reference evidence="14 15" key="1">
    <citation type="journal article" date="2014" name="BMC Genomics">
        <title>Architecture and functions of a multipartite genome of the methylotrophic bacterium Paracoccus aminophilus JCM 7686, containing primary and secondary chromids.</title>
        <authorList>
            <person name="Dziewit L."/>
            <person name="Czarnecki J."/>
            <person name="Wibberg D."/>
            <person name="Radlinska M."/>
            <person name="Mrozek P."/>
            <person name="Szymczak M."/>
            <person name="Schluter A."/>
            <person name="Puhler A."/>
            <person name="Bartosik D."/>
        </authorList>
    </citation>
    <scope>NUCLEOTIDE SEQUENCE [LARGE SCALE GENOMIC DNA]</scope>
    <source>
        <strain evidence="14">JCM 7686</strain>
        <plasmid evidence="15">Plasmid pAMI4</plasmid>
    </source>
</reference>
<evidence type="ECO:0000256" key="6">
    <source>
        <dbReference type="ARBA" id="ARBA00022655"/>
    </source>
</evidence>
<dbReference type="FunFam" id="1.10.1040.10:FF:000017">
    <property type="entry name" value="2-dehydropantoate 2-reductase"/>
    <property type="match status" value="1"/>
</dbReference>
<dbReference type="GO" id="GO:0005737">
    <property type="term" value="C:cytoplasm"/>
    <property type="evidence" value="ECO:0007669"/>
    <property type="project" value="TreeGrafter"/>
</dbReference>
<dbReference type="InterPro" id="IPR013328">
    <property type="entry name" value="6PGD_dom2"/>
</dbReference>
<dbReference type="InterPro" id="IPR013332">
    <property type="entry name" value="KPR_N"/>
</dbReference>
<dbReference type="PANTHER" id="PTHR21708:SF26">
    <property type="entry name" value="2-DEHYDROPANTOATE 2-REDUCTASE"/>
    <property type="match status" value="1"/>
</dbReference>
<evidence type="ECO:0000256" key="9">
    <source>
        <dbReference type="ARBA" id="ARBA00032024"/>
    </source>
</evidence>
<proteinExistence type="inferred from homology"/>
<evidence type="ECO:0000256" key="5">
    <source>
        <dbReference type="ARBA" id="ARBA00019465"/>
    </source>
</evidence>
<organism evidence="14 15">
    <name type="scientific">Paracoccus aminophilus JCM 7686</name>
    <dbReference type="NCBI Taxonomy" id="1367847"/>
    <lineage>
        <taxon>Bacteria</taxon>
        <taxon>Pseudomonadati</taxon>
        <taxon>Pseudomonadota</taxon>
        <taxon>Alphaproteobacteria</taxon>
        <taxon>Rhodobacterales</taxon>
        <taxon>Paracoccaceae</taxon>
        <taxon>Paracoccus</taxon>
    </lineage>
</organism>
<dbReference type="NCBIfam" id="NF005094">
    <property type="entry name" value="PRK06522.2-5"/>
    <property type="match status" value="1"/>
</dbReference>
<keyword evidence="8 11" id="KW-0560">Oxidoreductase</keyword>
<comment type="similarity">
    <text evidence="3 11">Belongs to the ketopantoate reductase family.</text>
</comment>
<keyword evidence="15" id="KW-1185">Reference proteome</keyword>
<dbReference type="Gene3D" id="3.40.50.720">
    <property type="entry name" value="NAD(P)-binding Rossmann-like Domain"/>
    <property type="match status" value="1"/>
</dbReference>
<dbReference type="NCBIfam" id="TIGR00745">
    <property type="entry name" value="apbA_panE"/>
    <property type="match status" value="1"/>
</dbReference>
<accession>S5XTD9</accession>
<evidence type="ECO:0000256" key="3">
    <source>
        <dbReference type="ARBA" id="ARBA00007870"/>
    </source>
</evidence>
<evidence type="ECO:0000256" key="10">
    <source>
        <dbReference type="ARBA" id="ARBA00048793"/>
    </source>
</evidence>
<comment type="catalytic activity">
    <reaction evidence="10 11">
        <text>(R)-pantoate + NADP(+) = 2-dehydropantoate + NADPH + H(+)</text>
        <dbReference type="Rhea" id="RHEA:16233"/>
        <dbReference type="ChEBI" id="CHEBI:11561"/>
        <dbReference type="ChEBI" id="CHEBI:15378"/>
        <dbReference type="ChEBI" id="CHEBI:15980"/>
        <dbReference type="ChEBI" id="CHEBI:57783"/>
        <dbReference type="ChEBI" id="CHEBI:58349"/>
        <dbReference type="EC" id="1.1.1.169"/>
    </reaction>
</comment>
<dbReference type="AlphaFoldDB" id="S5XTD9"/>
<dbReference type="InterPro" id="IPR036291">
    <property type="entry name" value="NAD(P)-bd_dom_sf"/>
</dbReference>
<dbReference type="UniPathway" id="UPA00028">
    <property type="reaction ID" value="UER00004"/>
</dbReference>
<dbReference type="InterPro" id="IPR013752">
    <property type="entry name" value="KPA_reductase"/>
</dbReference>